<name>D1CI95_THET1</name>
<evidence type="ECO:0000313" key="5">
    <source>
        <dbReference type="Proteomes" id="UP000000323"/>
    </source>
</evidence>
<dbReference type="AlphaFoldDB" id="D1CI95"/>
<dbReference type="Proteomes" id="UP000000323">
    <property type="component" value="Chromosome 2"/>
</dbReference>
<dbReference type="Gene3D" id="1.10.10.60">
    <property type="entry name" value="Homeodomain-like"/>
    <property type="match status" value="1"/>
</dbReference>
<accession>D1CI95</accession>
<dbReference type="SUPFAM" id="SSF48498">
    <property type="entry name" value="Tetracyclin repressor-like, C-terminal domain"/>
    <property type="match status" value="1"/>
</dbReference>
<dbReference type="GO" id="GO:0003700">
    <property type="term" value="F:DNA-binding transcription factor activity"/>
    <property type="evidence" value="ECO:0007669"/>
    <property type="project" value="TreeGrafter"/>
</dbReference>
<dbReference type="InterPro" id="IPR039536">
    <property type="entry name" value="TetR_C_Proteobacteria"/>
</dbReference>
<organism evidence="4 5">
    <name type="scientific">Thermobaculum terrenum (strain ATCC BAA-798 / CCMEE 7001 / YNP1)</name>
    <dbReference type="NCBI Taxonomy" id="525904"/>
    <lineage>
        <taxon>Bacteria</taxon>
        <taxon>Bacillati</taxon>
        <taxon>Chloroflexota</taxon>
        <taxon>Chloroflexia</taxon>
        <taxon>Candidatus Thermobaculales</taxon>
        <taxon>Candidatus Thermobaculaceae</taxon>
        <taxon>Thermobaculum</taxon>
    </lineage>
</organism>
<dbReference type="SUPFAM" id="SSF46689">
    <property type="entry name" value="Homeodomain-like"/>
    <property type="match status" value="1"/>
</dbReference>
<evidence type="ECO:0000259" key="2">
    <source>
        <dbReference type="Pfam" id="PF00440"/>
    </source>
</evidence>
<dbReference type="STRING" id="525904.Tter_2577"/>
<dbReference type="RefSeq" id="WP_012876497.1">
    <property type="nucleotide sequence ID" value="NC_013526.1"/>
</dbReference>
<evidence type="ECO:0000259" key="3">
    <source>
        <dbReference type="Pfam" id="PF14246"/>
    </source>
</evidence>
<dbReference type="Gene3D" id="1.10.357.10">
    <property type="entry name" value="Tetracycline Repressor, domain 2"/>
    <property type="match status" value="1"/>
</dbReference>
<proteinExistence type="predicted"/>
<reference evidence="5" key="1">
    <citation type="journal article" date="2010" name="Stand. Genomic Sci.">
        <title>Complete genome sequence of 'Thermobaculum terrenum' type strain (YNP1).</title>
        <authorList>
            <person name="Kiss H."/>
            <person name="Cleland D."/>
            <person name="Lapidus A."/>
            <person name="Lucas S."/>
            <person name="Glavina Del Rio T."/>
            <person name="Nolan M."/>
            <person name="Tice H."/>
            <person name="Han C."/>
            <person name="Goodwin L."/>
            <person name="Pitluck S."/>
            <person name="Liolios K."/>
            <person name="Ivanova N."/>
            <person name="Mavromatis K."/>
            <person name="Ovchinnikova G."/>
            <person name="Pati A."/>
            <person name="Chen A."/>
            <person name="Palaniappan K."/>
            <person name="Land M."/>
            <person name="Hauser L."/>
            <person name="Chang Y."/>
            <person name="Jeffries C."/>
            <person name="Lu M."/>
            <person name="Brettin T."/>
            <person name="Detter J."/>
            <person name="Goker M."/>
            <person name="Tindall B."/>
            <person name="Beck B."/>
            <person name="McDermott T."/>
            <person name="Woyke T."/>
            <person name="Bristow J."/>
            <person name="Eisen J."/>
            <person name="Markowitz V."/>
            <person name="Hugenholtz P."/>
            <person name="Kyrpides N."/>
            <person name="Klenk H."/>
            <person name="Cheng J."/>
        </authorList>
    </citation>
    <scope>NUCLEOTIDE SEQUENCE [LARGE SCALE GENOMIC DNA]</scope>
    <source>
        <strain evidence="5">ATCC BAA-798 / YNP1</strain>
    </source>
</reference>
<dbReference type="EMBL" id="CP001826">
    <property type="protein sequence ID" value="ACZ43466.1"/>
    <property type="molecule type" value="Genomic_DNA"/>
</dbReference>
<dbReference type="HOGENOM" id="CLU_069356_27_3_0"/>
<keyword evidence="1" id="KW-0238">DNA-binding</keyword>
<evidence type="ECO:0000313" key="4">
    <source>
        <dbReference type="EMBL" id="ACZ43466.1"/>
    </source>
</evidence>
<dbReference type="InterPro" id="IPR036271">
    <property type="entry name" value="Tet_transcr_reg_TetR-rel_C_sf"/>
</dbReference>
<dbReference type="Pfam" id="PF00440">
    <property type="entry name" value="TetR_N"/>
    <property type="match status" value="1"/>
</dbReference>
<dbReference type="PANTHER" id="PTHR30055">
    <property type="entry name" value="HTH-TYPE TRANSCRIPTIONAL REGULATOR RUTR"/>
    <property type="match status" value="1"/>
</dbReference>
<evidence type="ECO:0000256" key="1">
    <source>
        <dbReference type="ARBA" id="ARBA00023125"/>
    </source>
</evidence>
<dbReference type="KEGG" id="ttr:Tter_2577"/>
<dbReference type="InterPro" id="IPR001647">
    <property type="entry name" value="HTH_TetR"/>
</dbReference>
<sequence>MEGEDRRQQILRAAFEEFSEKGFHGATIKGIAERASLQSPALIYWYFPGGKEELFASAVESQLSFLQSFRDPEALLDLPPDALLRKVADAYGEFVSRPVTIRLARLLLGEAPRHPKLFDPVVARGPMRVLRFLETYLERQVQLGRLRPHDVRASARAFLGMLFPMGLSHVLLPQLREHGPTDEEYVATMIETFLDGLRPHPQEAGDDGD</sequence>
<feature type="domain" description="Transcriptional regulator TetR C-terminal Proteobacteria type" evidence="3">
    <location>
        <begin position="84"/>
        <end position="194"/>
    </location>
</feature>
<feature type="domain" description="HTH tetR-type" evidence="2">
    <location>
        <begin position="10"/>
        <end position="57"/>
    </location>
</feature>
<dbReference type="Pfam" id="PF14246">
    <property type="entry name" value="TetR_C_7"/>
    <property type="match status" value="1"/>
</dbReference>
<keyword evidence="5" id="KW-1185">Reference proteome</keyword>
<gene>
    <name evidence="4" type="ordered locus">Tter_2577</name>
</gene>
<dbReference type="InterPro" id="IPR009057">
    <property type="entry name" value="Homeodomain-like_sf"/>
</dbReference>
<dbReference type="InterPro" id="IPR050109">
    <property type="entry name" value="HTH-type_TetR-like_transc_reg"/>
</dbReference>
<protein>
    <submittedName>
        <fullName evidence="4">Transcriptional regulator, TetR family</fullName>
    </submittedName>
</protein>
<dbReference type="PANTHER" id="PTHR30055:SF226">
    <property type="entry name" value="HTH-TYPE TRANSCRIPTIONAL REGULATOR PKSA"/>
    <property type="match status" value="1"/>
</dbReference>
<dbReference type="eggNOG" id="COG1309">
    <property type="taxonomic scope" value="Bacteria"/>
</dbReference>
<dbReference type="GO" id="GO:0000976">
    <property type="term" value="F:transcription cis-regulatory region binding"/>
    <property type="evidence" value="ECO:0007669"/>
    <property type="project" value="TreeGrafter"/>
</dbReference>